<organism evidence="1 2">
    <name type="scientific">Roseomonas alba</name>
    <dbReference type="NCBI Taxonomy" id="2846776"/>
    <lineage>
        <taxon>Bacteria</taxon>
        <taxon>Pseudomonadati</taxon>
        <taxon>Pseudomonadota</taxon>
        <taxon>Alphaproteobacteria</taxon>
        <taxon>Acetobacterales</taxon>
        <taxon>Roseomonadaceae</taxon>
        <taxon>Roseomonas</taxon>
    </lineage>
</organism>
<protein>
    <submittedName>
        <fullName evidence="1">Uncharacterized protein</fullName>
    </submittedName>
</protein>
<evidence type="ECO:0000313" key="2">
    <source>
        <dbReference type="Proteomes" id="UP001196565"/>
    </source>
</evidence>
<evidence type="ECO:0000313" key="1">
    <source>
        <dbReference type="EMBL" id="MBW6397421.1"/>
    </source>
</evidence>
<comment type="caution">
    <text evidence="1">The sequence shown here is derived from an EMBL/GenBank/DDBJ whole genome shotgun (WGS) entry which is preliminary data.</text>
</comment>
<dbReference type="Proteomes" id="UP001196565">
    <property type="component" value="Unassembled WGS sequence"/>
</dbReference>
<proteinExistence type="predicted"/>
<keyword evidence="2" id="KW-1185">Reference proteome</keyword>
<sequence>MECRFRLLPIFALLLNACNGQIYHGSASSVAVMALCRGSSQQGDLSADHGGVRCGVPFLPLHTVVQHGKLTTQTDPQGNIIGSETGLTLDNRPVGRCSPVPFSQIVTIADSDNPQIIWYQPGFLESVQFSVGLNANGTLENVGGQFTPDRGETLRNTSEAIGNVAQAVTSLLPVRVDRQVAAAAAPPAGTPACNAGPQVIGVSALRRLPAGR</sequence>
<dbReference type="EMBL" id="JAHYBZ010000002">
    <property type="protein sequence ID" value="MBW6397421.1"/>
    <property type="molecule type" value="Genomic_DNA"/>
</dbReference>
<dbReference type="RefSeq" id="WP_219762038.1">
    <property type="nucleotide sequence ID" value="NZ_JAHYBZ010000002.1"/>
</dbReference>
<reference evidence="1 2" key="1">
    <citation type="submission" date="2021-07" db="EMBL/GenBank/DDBJ databases">
        <authorList>
            <person name="So Y."/>
        </authorList>
    </citation>
    <scope>NUCLEOTIDE SEQUENCE [LARGE SCALE GENOMIC DNA]</scope>
    <source>
        <strain evidence="1 2">HJA6</strain>
    </source>
</reference>
<accession>A0ABS7A529</accession>
<gene>
    <name evidence="1" type="ORF">KPL78_06135</name>
</gene>
<name>A0ABS7A529_9PROT</name>